<sequence>MSGAITLSDGTPKVVDKAIQNLKTVKEARKGICGAMEPLDGIENEADRLIGSLTLVRDVVSLQTAGVGQQAFDIMTLAARLTASMMIMAAENRRTAEPNELRSDDYEYGHLETMHSQLGDANVLLINLVRAVHVGLTGNPRDGFSVERSALVSVNDKIKSATGTNLILYDRLKDRIGQQTDALIKLSDDDAVYVGLPRVSATMVEQWRTTVGEKTGISR</sequence>
<evidence type="ECO:0000313" key="2">
    <source>
        <dbReference type="Proteomes" id="UP001283341"/>
    </source>
</evidence>
<evidence type="ECO:0000313" key="1">
    <source>
        <dbReference type="EMBL" id="KAK3331222.1"/>
    </source>
</evidence>
<organism evidence="1 2">
    <name type="scientific">Apodospora peruviana</name>
    <dbReference type="NCBI Taxonomy" id="516989"/>
    <lineage>
        <taxon>Eukaryota</taxon>
        <taxon>Fungi</taxon>
        <taxon>Dikarya</taxon>
        <taxon>Ascomycota</taxon>
        <taxon>Pezizomycotina</taxon>
        <taxon>Sordariomycetes</taxon>
        <taxon>Sordariomycetidae</taxon>
        <taxon>Sordariales</taxon>
        <taxon>Lasiosphaeriaceae</taxon>
        <taxon>Apodospora</taxon>
    </lineage>
</organism>
<keyword evidence="2" id="KW-1185">Reference proteome</keyword>
<reference evidence="1" key="2">
    <citation type="submission" date="2023-06" db="EMBL/GenBank/DDBJ databases">
        <authorList>
            <consortium name="Lawrence Berkeley National Laboratory"/>
            <person name="Haridas S."/>
            <person name="Hensen N."/>
            <person name="Bonometti L."/>
            <person name="Westerberg I."/>
            <person name="Brannstrom I.O."/>
            <person name="Guillou S."/>
            <person name="Cros-Aarteil S."/>
            <person name="Calhoun S."/>
            <person name="Kuo A."/>
            <person name="Mondo S."/>
            <person name="Pangilinan J."/>
            <person name="Riley R."/>
            <person name="Labutti K."/>
            <person name="Andreopoulos B."/>
            <person name="Lipzen A."/>
            <person name="Chen C."/>
            <person name="Yanf M."/>
            <person name="Daum C."/>
            <person name="Ng V."/>
            <person name="Clum A."/>
            <person name="Steindorff A."/>
            <person name="Ohm R."/>
            <person name="Martin F."/>
            <person name="Silar P."/>
            <person name="Natvig D."/>
            <person name="Lalanne C."/>
            <person name="Gautier V."/>
            <person name="Ament-Velasquez S.L."/>
            <person name="Kruys A."/>
            <person name="Hutchinson M.I."/>
            <person name="Powell A.J."/>
            <person name="Barry K."/>
            <person name="Miller A.N."/>
            <person name="Grigoriev I.V."/>
            <person name="Debuchy R."/>
            <person name="Gladieux P."/>
            <person name="Thoren M.H."/>
            <person name="Johannesson H."/>
        </authorList>
    </citation>
    <scope>NUCLEOTIDE SEQUENCE</scope>
    <source>
        <strain evidence="1">CBS 118394</strain>
    </source>
</reference>
<name>A0AAE0IU52_9PEZI</name>
<proteinExistence type="predicted"/>
<accession>A0AAE0IU52</accession>
<reference evidence="1" key="1">
    <citation type="journal article" date="2023" name="Mol. Phylogenet. Evol.">
        <title>Genome-scale phylogeny and comparative genomics of the fungal order Sordariales.</title>
        <authorList>
            <person name="Hensen N."/>
            <person name="Bonometti L."/>
            <person name="Westerberg I."/>
            <person name="Brannstrom I.O."/>
            <person name="Guillou S."/>
            <person name="Cros-Aarteil S."/>
            <person name="Calhoun S."/>
            <person name="Haridas S."/>
            <person name="Kuo A."/>
            <person name="Mondo S."/>
            <person name="Pangilinan J."/>
            <person name="Riley R."/>
            <person name="LaButti K."/>
            <person name="Andreopoulos B."/>
            <person name="Lipzen A."/>
            <person name="Chen C."/>
            <person name="Yan M."/>
            <person name="Daum C."/>
            <person name="Ng V."/>
            <person name="Clum A."/>
            <person name="Steindorff A."/>
            <person name="Ohm R.A."/>
            <person name="Martin F."/>
            <person name="Silar P."/>
            <person name="Natvig D.O."/>
            <person name="Lalanne C."/>
            <person name="Gautier V."/>
            <person name="Ament-Velasquez S.L."/>
            <person name="Kruys A."/>
            <person name="Hutchinson M.I."/>
            <person name="Powell A.J."/>
            <person name="Barry K."/>
            <person name="Miller A.N."/>
            <person name="Grigoriev I.V."/>
            <person name="Debuchy R."/>
            <person name="Gladieux P."/>
            <person name="Hiltunen Thoren M."/>
            <person name="Johannesson H."/>
        </authorList>
    </citation>
    <scope>NUCLEOTIDE SEQUENCE</scope>
    <source>
        <strain evidence="1">CBS 118394</strain>
    </source>
</reference>
<dbReference type="AlphaFoldDB" id="A0AAE0IU52"/>
<comment type="caution">
    <text evidence="1">The sequence shown here is derived from an EMBL/GenBank/DDBJ whole genome shotgun (WGS) entry which is preliminary data.</text>
</comment>
<protein>
    <submittedName>
        <fullName evidence="1">Uncharacterized protein</fullName>
    </submittedName>
</protein>
<dbReference type="EMBL" id="JAUEDM010000001">
    <property type="protein sequence ID" value="KAK3331222.1"/>
    <property type="molecule type" value="Genomic_DNA"/>
</dbReference>
<gene>
    <name evidence="1" type="ORF">B0H66DRAFT_93264</name>
</gene>
<dbReference type="Proteomes" id="UP001283341">
    <property type="component" value="Unassembled WGS sequence"/>
</dbReference>